<dbReference type="Proteomes" id="UP000308705">
    <property type="component" value="Unassembled WGS sequence"/>
</dbReference>
<feature type="transmembrane region" description="Helical" evidence="6">
    <location>
        <begin position="132"/>
        <end position="152"/>
    </location>
</feature>
<keyword evidence="4 6" id="KW-1133">Transmembrane helix</keyword>
<comment type="subcellular location">
    <subcellularLocation>
        <location evidence="1">Cell membrane</location>
        <topology evidence="1">Multi-pass membrane protein</topology>
    </subcellularLocation>
</comment>
<feature type="transmembrane region" description="Helical" evidence="6">
    <location>
        <begin position="267"/>
        <end position="284"/>
    </location>
</feature>
<dbReference type="InterPro" id="IPR011701">
    <property type="entry name" value="MFS"/>
</dbReference>
<feature type="transmembrane region" description="Helical" evidence="6">
    <location>
        <begin position="158"/>
        <end position="180"/>
    </location>
</feature>
<dbReference type="PANTHER" id="PTHR43124:SF3">
    <property type="entry name" value="CHLORAMPHENICOL EFFLUX PUMP RV0191"/>
    <property type="match status" value="1"/>
</dbReference>
<reference evidence="8 9" key="1">
    <citation type="submission" date="2019-04" db="EMBL/GenBank/DDBJ databases">
        <title>Herbidospora sp. NEAU-GS14.nov., a novel actinomycete isolated from soil.</title>
        <authorList>
            <person name="Han L."/>
        </authorList>
    </citation>
    <scope>NUCLEOTIDE SEQUENCE [LARGE SCALE GENOMIC DNA]</scope>
    <source>
        <strain evidence="8 9">NEAU-GS14</strain>
    </source>
</reference>
<dbReference type="RefSeq" id="WP_137246467.1">
    <property type="nucleotide sequence ID" value="NZ_SZQA01000005.1"/>
</dbReference>
<evidence type="ECO:0000259" key="7">
    <source>
        <dbReference type="PROSITE" id="PS50850"/>
    </source>
</evidence>
<dbReference type="EMBL" id="SZQA01000005">
    <property type="protein sequence ID" value="TKK89909.1"/>
    <property type="molecule type" value="Genomic_DNA"/>
</dbReference>
<feature type="transmembrane region" description="Helical" evidence="6">
    <location>
        <begin position="236"/>
        <end position="255"/>
    </location>
</feature>
<dbReference type="SUPFAM" id="SSF103473">
    <property type="entry name" value="MFS general substrate transporter"/>
    <property type="match status" value="1"/>
</dbReference>
<dbReference type="AlphaFoldDB" id="A0A4U3MM53"/>
<comment type="caution">
    <text evidence="8">The sequence shown here is derived from an EMBL/GenBank/DDBJ whole genome shotgun (WGS) entry which is preliminary data.</text>
</comment>
<feature type="transmembrane region" description="Helical" evidence="6">
    <location>
        <begin position="201"/>
        <end position="224"/>
    </location>
</feature>
<evidence type="ECO:0000313" key="9">
    <source>
        <dbReference type="Proteomes" id="UP000308705"/>
    </source>
</evidence>
<keyword evidence="5 6" id="KW-0472">Membrane</keyword>
<dbReference type="InterPro" id="IPR050189">
    <property type="entry name" value="MFS_Efflux_Transporters"/>
</dbReference>
<feature type="transmembrane region" description="Helical" evidence="6">
    <location>
        <begin position="290"/>
        <end position="313"/>
    </location>
</feature>
<evidence type="ECO:0000256" key="2">
    <source>
        <dbReference type="ARBA" id="ARBA00022475"/>
    </source>
</evidence>
<dbReference type="PRINTS" id="PR01035">
    <property type="entry name" value="TCRTETA"/>
</dbReference>
<dbReference type="InterPro" id="IPR001958">
    <property type="entry name" value="Tet-R_TetA/multi-R_MdtG-like"/>
</dbReference>
<sequence length="404" mass="41365">MRVALLALAVSSFGIGVSEFVIMGLLPVVAADLDTSVPVAGNLVAAYAIGVVVGAPLLAAAGVRMSRKRLLVALMAFFVVGNLLSALAPGFWWLTAGRFVAGLPHGAFFGVASVVAARLARKGREGRAVASILLGLTLANIVGVPGATLLGQHLGWRATFLVVTAIGVLALVALVLLIPYTPPEPHQSLRRELRAFRNRRVLLFLGTAIFGFGGVFAAYAYLASITTEVMGLPESAVLWILALAGVGMTVGVAAAGPLTDLAARPTAYGSLAGLAGVLVVFYLWPNPVMIVPILAIGFLMTAPLQTMVIRYANDAPTLAAASNHSAFNLANAGGVYLGGLAIAAGWGWMSSALVGAALAVVGLGVMLLERLDRRPEHEDGQVVGAGLGGEVLDGAPDPLGDRAG</sequence>
<feature type="domain" description="Major facilitator superfamily (MFS) profile" evidence="7">
    <location>
        <begin position="4"/>
        <end position="374"/>
    </location>
</feature>
<gene>
    <name evidence="8" type="ORF">FDA94_08520</name>
</gene>
<evidence type="ECO:0000256" key="6">
    <source>
        <dbReference type="SAM" id="Phobius"/>
    </source>
</evidence>
<evidence type="ECO:0000256" key="3">
    <source>
        <dbReference type="ARBA" id="ARBA00022692"/>
    </source>
</evidence>
<feature type="transmembrane region" description="Helical" evidence="6">
    <location>
        <begin position="70"/>
        <end position="93"/>
    </location>
</feature>
<dbReference type="Gene3D" id="1.20.1250.20">
    <property type="entry name" value="MFS general substrate transporter like domains"/>
    <property type="match status" value="2"/>
</dbReference>
<proteinExistence type="predicted"/>
<feature type="transmembrane region" description="Helical" evidence="6">
    <location>
        <begin position="99"/>
        <end position="120"/>
    </location>
</feature>
<dbReference type="InterPro" id="IPR036259">
    <property type="entry name" value="MFS_trans_sf"/>
</dbReference>
<keyword evidence="9" id="KW-1185">Reference proteome</keyword>
<feature type="transmembrane region" description="Helical" evidence="6">
    <location>
        <begin position="41"/>
        <end position="63"/>
    </location>
</feature>
<name>A0A4U3MM53_9ACTN</name>
<evidence type="ECO:0000313" key="8">
    <source>
        <dbReference type="EMBL" id="TKK89909.1"/>
    </source>
</evidence>
<evidence type="ECO:0000256" key="4">
    <source>
        <dbReference type="ARBA" id="ARBA00022989"/>
    </source>
</evidence>
<dbReference type="PROSITE" id="PS50850">
    <property type="entry name" value="MFS"/>
    <property type="match status" value="1"/>
</dbReference>
<feature type="transmembrane region" description="Helical" evidence="6">
    <location>
        <begin position="325"/>
        <end position="346"/>
    </location>
</feature>
<keyword evidence="3 6" id="KW-0812">Transmembrane</keyword>
<dbReference type="PANTHER" id="PTHR43124">
    <property type="entry name" value="PURINE EFFLUX PUMP PBUE"/>
    <property type="match status" value="1"/>
</dbReference>
<protein>
    <submittedName>
        <fullName evidence="8">MFS transporter</fullName>
    </submittedName>
</protein>
<keyword evidence="2" id="KW-1003">Cell membrane</keyword>
<dbReference type="GO" id="GO:0022857">
    <property type="term" value="F:transmembrane transporter activity"/>
    <property type="evidence" value="ECO:0007669"/>
    <property type="project" value="InterPro"/>
</dbReference>
<evidence type="ECO:0000256" key="5">
    <source>
        <dbReference type="ARBA" id="ARBA00023136"/>
    </source>
</evidence>
<dbReference type="OrthoDB" id="9814237at2"/>
<accession>A0A4U3MM53</accession>
<feature type="transmembrane region" description="Helical" evidence="6">
    <location>
        <begin position="352"/>
        <end position="368"/>
    </location>
</feature>
<dbReference type="GO" id="GO:0005886">
    <property type="term" value="C:plasma membrane"/>
    <property type="evidence" value="ECO:0007669"/>
    <property type="project" value="UniProtKB-SubCell"/>
</dbReference>
<dbReference type="CDD" id="cd17324">
    <property type="entry name" value="MFS_NepI_like"/>
    <property type="match status" value="1"/>
</dbReference>
<organism evidence="8 9">
    <name type="scientific">Herbidospora galbida</name>
    <dbReference type="NCBI Taxonomy" id="2575442"/>
    <lineage>
        <taxon>Bacteria</taxon>
        <taxon>Bacillati</taxon>
        <taxon>Actinomycetota</taxon>
        <taxon>Actinomycetes</taxon>
        <taxon>Streptosporangiales</taxon>
        <taxon>Streptosporangiaceae</taxon>
        <taxon>Herbidospora</taxon>
    </lineage>
</organism>
<dbReference type="Pfam" id="PF07690">
    <property type="entry name" value="MFS_1"/>
    <property type="match status" value="1"/>
</dbReference>
<dbReference type="InterPro" id="IPR020846">
    <property type="entry name" value="MFS_dom"/>
</dbReference>
<evidence type="ECO:0000256" key="1">
    <source>
        <dbReference type="ARBA" id="ARBA00004651"/>
    </source>
</evidence>